<name>A0A9J7AU56_9PROT</name>
<dbReference type="InterPro" id="IPR036388">
    <property type="entry name" value="WH-like_DNA-bd_sf"/>
</dbReference>
<evidence type="ECO:0000256" key="4">
    <source>
        <dbReference type="ARBA" id="ARBA00023163"/>
    </source>
</evidence>
<dbReference type="GO" id="GO:0003700">
    <property type="term" value="F:DNA-binding transcription factor activity"/>
    <property type="evidence" value="ECO:0007669"/>
    <property type="project" value="InterPro"/>
</dbReference>
<dbReference type="Proteomes" id="UP001060336">
    <property type="component" value="Chromosome"/>
</dbReference>
<dbReference type="KEGG" id="naci:NUH88_03935"/>
<dbReference type="GO" id="GO:0006351">
    <property type="term" value="P:DNA-templated transcription"/>
    <property type="evidence" value="ECO:0007669"/>
    <property type="project" value="TreeGrafter"/>
</dbReference>
<dbReference type="FunFam" id="1.10.10.10:FF:000001">
    <property type="entry name" value="LysR family transcriptional regulator"/>
    <property type="match status" value="1"/>
</dbReference>
<accession>A0A9J7AU56</accession>
<evidence type="ECO:0000256" key="1">
    <source>
        <dbReference type="ARBA" id="ARBA00009437"/>
    </source>
</evidence>
<feature type="domain" description="HTH lysR-type" evidence="5">
    <location>
        <begin position="6"/>
        <end position="63"/>
    </location>
</feature>
<dbReference type="Gene3D" id="3.40.190.10">
    <property type="entry name" value="Periplasmic binding protein-like II"/>
    <property type="match status" value="2"/>
</dbReference>
<dbReference type="Pfam" id="PF00126">
    <property type="entry name" value="HTH_1"/>
    <property type="match status" value="1"/>
</dbReference>
<dbReference type="GO" id="GO:0043565">
    <property type="term" value="F:sequence-specific DNA binding"/>
    <property type="evidence" value="ECO:0007669"/>
    <property type="project" value="TreeGrafter"/>
</dbReference>
<dbReference type="CDD" id="cd08432">
    <property type="entry name" value="PBP2_GcdR_TrpI_HvrB_AmpR_like"/>
    <property type="match status" value="1"/>
</dbReference>
<dbReference type="InterPro" id="IPR000847">
    <property type="entry name" value="LysR_HTH_N"/>
</dbReference>
<evidence type="ECO:0000313" key="7">
    <source>
        <dbReference type="Proteomes" id="UP001060336"/>
    </source>
</evidence>
<dbReference type="RefSeq" id="WP_257770097.1">
    <property type="nucleotide sequence ID" value="NZ_CP102480.1"/>
</dbReference>
<dbReference type="InterPro" id="IPR058163">
    <property type="entry name" value="LysR-type_TF_proteobact-type"/>
</dbReference>
<keyword evidence="7" id="KW-1185">Reference proteome</keyword>
<evidence type="ECO:0000256" key="2">
    <source>
        <dbReference type="ARBA" id="ARBA00023015"/>
    </source>
</evidence>
<dbReference type="Gene3D" id="1.10.10.10">
    <property type="entry name" value="Winged helix-like DNA-binding domain superfamily/Winged helix DNA-binding domain"/>
    <property type="match status" value="1"/>
</dbReference>
<dbReference type="PROSITE" id="PS50931">
    <property type="entry name" value="HTH_LYSR"/>
    <property type="match status" value="1"/>
</dbReference>
<proteinExistence type="inferred from homology"/>
<dbReference type="InterPro" id="IPR036390">
    <property type="entry name" value="WH_DNA-bd_sf"/>
</dbReference>
<protein>
    <submittedName>
        <fullName evidence="6">LysR substrate-binding domain-containing protein</fullName>
    </submittedName>
</protein>
<dbReference type="EMBL" id="CP102480">
    <property type="protein sequence ID" value="UUX50855.1"/>
    <property type="molecule type" value="Genomic_DNA"/>
</dbReference>
<dbReference type="PRINTS" id="PR00039">
    <property type="entry name" value="HTHLYSR"/>
</dbReference>
<comment type="similarity">
    <text evidence="1">Belongs to the LysR transcriptional regulatory family.</text>
</comment>
<organism evidence="6 7">
    <name type="scientific">Nisaea acidiphila</name>
    <dbReference type="NCBI Taxonomy" id="1862145"/>
    <lineage>
        <taxon>Bacteria</taxon>
        <taxon>Pseudomonadati</taxon>
        <taxon>Pseudomonadota</taxon>
        <taxon>Alphaproteobacteria</taxon>
        <taxon>Rhodospirillales</taxon>
        <taxon>Thalassobaculaceae</taxon>
        <taxon>Nisaea</taxon>
    </lineage>
</organism>
<reference evidence="6" key="1">
    <citation type="submission" date="2022-08" db="EMBL/GenBank/DDBJ databases">
        <title>Nisaea acidiphila sp. nov., isolated from a marine algal debris and emended description of the genus Nisaea Urios et al. 2008.</title>
        <authorList>
            <person name="Kwon K."/>
        </authorList>
    </citation>
    <scope>NUCLEOTIDE SEQUENCE</scope>
    <source>
        <strain evidence="6">MEBiC11861</strain>
    </source>
</reference>
<dbReference type="AlphaFoldDB" id="A0A9J7AU56"/>
<gene>
    <name evidence="6" type="ORF">NUH88_03935</name>
</gene>
<dbReference type="SUPFAM" id="SSF46785">
    <property type="entry name" value="Winged helix' DNA-binding domain"/>
    <property type="match status" value="1"/>
</dbReference>
<evidence type="ECO:0000256" key="3">
    <source>
        <dbReference type="ARBA" id="ARBA00023125"/>
    </source>
</evidence>
<sequence>MSRYLPPLRLFGVFETVCRSDNLRAAAAALNVSQPAVSQSLKQLEDHIGARLINRETRPASLTREGEILLRATEDGLARISGAVEEIRRRTTRNGSAVTVSCSVGVATHWLMPHLESFYMRHADIQVNVITSESGAPAIARDIDIAIRFGDGNWSDGAVTRLFDERIMPVCTPELAASLGLTKETLHTAPMIHVETVDPRWLGWTDYLATLGLGRATNPVQLRFSNYVQATQAALAGRGLALGWRSITGGYEAEGRLVAPVAAPLTPPSAFFAVTAHDREAEDATMKILTWLSEIGAMFD</sequence>
<dbReference type="InterPro" id="IPR005119">
    <property type="entry name" value="LysR_subst-bd"/>
</dbReference>
<keyword evidence="2" id="KW-0805">Transcription regulation</keyword>
<evidence type="ECO:0000313" key="6">
    <source>
        <dbReference type="EMBL" id="UUX50855.1"/>
    </source>
</evidence>
<keyword evidence="3" id="KW-0238">DNA-binding</keyword>
<dbReference type="PANTHER" id="PTHR30537:SF26">
    <property type="entry name" value="GLYCINE CLEAVAGE SYSTEM TRANSCRIPTIONAL ACTIVATOR"/>
    <property type="match status" value="1"/>
</dbReference>
<dbReference type="Pfam" id="PF03466">
    <property type="entry name" value="LysR_substrate"/>
    <property type="match status" value="1"/>
</dbReference>
<evidence type="ECO:0000259" key="5">
    <source>
        <dbReference type="PROSITE" id="PS50931"/>
    </source>
</evidence>
<dbReference type="PANTHER" id="PTHR30537">
    <property type="entry name" value="HTH-TYPE TRANSCRIPTIONAL REGULATOR"/>
    <property type="match status" value="1"/>
</dbReference>
<keyword evidence="4" id="KW-0804">Transcription</keyword>
<dbReference type="SUPFAM" id="SSF53850">
    <property type="entry name" value="Periplasmic binding protein-like II"/>
    <property type="match status" value="1"/>
</dbReference>